<proteinExistence type="predicted"/>
<protein>
    <submittedName>
        <fullName evidence="3">Uncharacterized protein</fullName>
    </submittedName>
</protein>
<feature type="transmembrane region" description="Helical" evidence="1">
    <location>
        <begin position="95"/>
        <end position="113"/>
    </location>
</feature>
<organism evidence="3">
    <name type="scientific">Candidatus Enterococcus mansonii</name>
    <dbReference type="NCBI Taxonomy" id="1834181"/>
    <lineage>
        <taxon>Bacteria</taxon>
        <taxon>Bacillati</taxon>
        <taxon>Bacillota</taxon>
        <taxon>Bacilli</taxon>
        <taxon>Lactobacillales</taxon>
        <taxon>Enterococcaceae</taxon>
        <taxon>Enterococcus</taxon>
    </lineage>
</organism>
<evidence type="ECO:0000313" key="3">
    <source>
        <dbReference type="EMBL" id="OTO09521.1"/>
    </source>
</evidence>
<accession>A0A242CH34</accession>
<dbReference type="STRING" id="1834181.A5880_000200"/>
<keyword evidence="1" id="KW-0472">Membrane</keyword>
<evidence type="ECO:0000313" key="4">
    <source>
        <dbReference type="Proteomes" id="UP000195139"/>
    </source>
</evidence>
<name>A0A242CH34_9ENTE</name>
<dbReference type="RefSeq" id="WP_086329170.1">
    <property type="nucleotide sequence ID" value="NZ_NGLE02000001.1"/>
</dbReference>
<dbReference type="EMBL" id="NGLE02000001">
    <property type="protein sequence ID" value="MEI5994712.1"/>
    <property type="molecule type" value="Genomic_DNA"/>
</dbReference>
<keyword evidence="1" id="KW-1133">Transmembrane helix</keyword>
<comment type="caution">
    <text evidence="3">The sequence shown here is derived from an EMBL/GenBank/DDBJ whole genome shotgun (WGS) entry which is preliminary data.</text>
</comment>
<dbReference type="AlphaFoldDB" id="A0A242CH34"/>
<evidence type="ECO:0000313" key="2">
    <source>
        <dbReference type="EMBL" id="MEI5994712.1"/>
    </source>
</evidence>
<feature type="transmembrane region" description="Helical" evidence="1">
    <location>
        <begin position="64"/>
        <end position="83"/>
    </location>
</feature>
<evidence type="ECO:0000256" key="1">
    <source>
        <dbReference type="SAM" id="Phobius"/>
    </source>
</evidence>
<gene>
    <name evidence="3" type="ORF">A5880_000200</name>
    <name evidence="2" type="ORF">A5880_002298</name>
</gene>
<keyword evidence="4" id="KW-1185">Reference proteome</keyword>
<feature type="transmembrane region" description="Helical" evidence="1">
    <location>
        <begin position="21"/>
        <end position="44"/>
    </location>
</feature>
<keyword evidence="1" id="KW-0812">Transmembrane</keyword>
<reference evidence="3" key="1">
    <citation type="submission" date="2017-05" db="EMBL/GenBank/DDBJ databases">
        <title>The Genome Sequence of Enterococcus sp. 4G2_DIV0659.</title>
        <authorList>
            <consortium name="The Broad Institute Genomics Platform"/>
            <consortium name="The Broad Institute Genomic Center for Infectious Diseases"/>
            <person name="Earl A."/>
            <person name="Manson A."/>
            <person name="Schwartman J."/>
            <person name="Gilmore M."/>
            <person name="Abouelleil A."/>
            <person name="Cao P."/>
            <person name="Chapman S."/>
            <person name="Cusick C."/>
            <person name="Shea T."/>
            <person name="Young S."/>
            <person name="Neafsey D."/>
            <person name="Nusbaum C."/>
            <person name="Birren B."/>
        </authorList>
    </citation>
    <scope>NUCLEOTIDE SEQUENCE [LARGE SCALE GENOMIC DNA]</scope>
    <source>
        <strain evidence="3">4G2_DIV0659</strain>
    </source>
</reference>
<dbReference type="EMBL" id="NGLE01000001">
    <property type="protein sequence ID" value="OTO09521.1"/>
    <property type="molecule type" value="Genomic_DNA"/>
</dbReference>
<reference evidence="2 4" key="2">
    <citation type="submission" date="2018-07" db="EMBL/GenBank/DDBJ databases">
        <title>The Genome Sequence of Enterococcus sp. DIV0659b.</title>
        <authorList>
            <consortium name="The Broad Institute Genomics Platform"/>
            <consortium name="The Broad Institute Genomic Center for Infectious Diseases"/>
            <person name="Earl A."/>
            <person name="Manson A."/>
            <person name="Schwartman J."/>
            <person name="Gilmore M."/>
            <person name="Abouelleil A."/>
            <person name="Cao P."/>
            <person name="Chapman S."/>
            <person name="Cusick C."/>
            <person name="Shea T."/>
            <person name="Young S."/>
            <person name="Neafsey D."/>
            <person name="Nusbaum C."/>
            <person name="Birren B."/>
        </authorList>
    </citation>
    <scope>NUCLEOTIDE SEQUENCE [LARGE SCALE GENOMIC DNA]</scope>
    <source>
        <strain evidence="2 4">4G2_DIV0659</strain>
    </source>
</reference>
<dbReference type="Proteomes" id="UP000195139">
    <property type="component" value="Unassembled WGS sequence"/>
</dbReference>
<sequence length="118" mass="13713">MGQHKNKKEKLWKEGEKTLDQVAISFVVVFVIQKILDIVKYRGWPTITIPSESFPSNDDLSTTVNLGILLFILPCMIFTQFNFKIATKKQKNRVIGILFFFALVFVYTLYDVFVKVIF</sequence>